<evidence type="ECO:0000256" key="11">
    <source>
        <dbReference type="SAM" id="SignalP"/>
    </source>
</evidence>
<reference evidence="13 14" key="1">
    <citation type="journal article" date="2013" name="Front. Plant Sci.">
        <title>The Reference Genome of the Halophytic Plant Eutrema salsugineum.</title>
        <authorList>
            <person name="Yang R."/>
            <person name="Jarvis D.E."/>
            <person name="Chen H."/>
            <person name="Beilstein M.A."/>
            <person name="Grimwood J."/>
            <person name="Jenkins J."/>
            <person name="Shu S."/>
            <person name="Prochnik S."/>
            <person name="Xin M."/>
            <person name="Ma C."/>
            <person name="Schmutz J."/>
            <person name="Wing R.A."/>
            <person name="Mitchell-Olds T."/>
            <person name="Schumaker K.S."/>
            <person name="Wang X."/>
        </authorList>
    </citation>
    <scope>NUCLEOTIDE SEQUENCE [LARGE SCALE GENOMIC DNA]</scope>
</reference>
<evidence type="ECO:0000256" key="7">
    <source>
        <dbReference type="ARBA" id="ARBA00023136"/>
    </source>
</evidence>
<dbReference type="EMBL" id="KI517464">
    <property type="protein sequence ID" value="ESQ41661.1"/>
    <property type="molecule type" value="Genomic_DNA"/>
</dbReference>
<dbReference type="eggNOG" id="ENOG502QSSB">
    <property type="taxonomic scope" value="Eukaryota"/>
</dbReference>
<dbReference type="STRING" id="72664.V4N7N0"/>
<evidence type="ECO:0000256" key="6">
    <source>
        <dbReference type="ARBA" id="ARBA00022989"/>
    </source>
</evidence>
<protein>
    <recommendedName>
        <fullName evidence="12">Leucine-rich repeat-containing N-terminal plant-type domain-containing protein</fullName>
    </recommendedName>
</protein>
<keyword evidence="6 10" id="KW-1133">Transmembrane helix</keyword>
<dbReference type="KEGG" id="eus:EUTSA_v10015945mg"/>
<dbReference type="Pfam" id="PF00560">
    <property type="entry name" value="LRR_1"/>
    <property type="match status" value="3"/>
</dbReference>
<keyword evidence="8" id="KW-0675">Receptor</keyword>
<evidence type="ECO:0000256" key="8">
    <source>
        <dbReference type="ARBA" id="ARBA00023170"/>
    </source>
</evidence>
<evidence type="ECO:0000256" key="9">
    <source>
        <dbReference type="ARBA" id="ARBA00023180"/>
    </source>
</evidence>
<evidence type="ECO:0000256" key="3">
    <source>
        <dbReference type="ARBA" id="ARBA00022692"/>
    </source>
</evidence>
<keyword evidence="14" id="KW-1185">Reference proteome</keyword>
<keyword evidence="7 10" id="KW-0472">Membrane</keyword>
<evidence type="ECO:0000313" key="14">
    <source>
        <dbReference type="Proteomes" id="UP000030689"/>
    </source>
</evidence>
<evidence type="ECO:0000256" key="5">
    <source>
        <dbReference type="ARBA" id="ARBA00022737"/>
    </source>
</evidence>
<feature type="domain" description="Leucine-rich repeat-containing N-terminal plant-type" evidence="12">
    <location>
        <begin position="27"/>
        <end position="66"/>
    </location>
</feature>
<dbReference type="Proteomes" id="UP000030689">
    <property type="component" value="Unassembled WGS sequence"/>
</dbReference>
<comment type="subcellular location">
    <subcellularLocation>
        <location evidence="1">Membrane</location>
        <topology evidence="1">Single-pass type I membrane protein</topology>
    </subcellularLocation>
</comment>
<dbReference type="Gramene" id="ESQ41661">
    <property type="protein sequence ID" value="ESQ41661"/>
    <property type="gene ID" value="EUTSA_v10015945mg"/>
</dbReference>
<dbReference type="InterPro" id="IPR032675">
    <property type="entry name" value="LRR_dom_sf"/>
</dbReference>
<dbReference type="GO" id="GO:0016020">
    <property type="term" value="C:membrane"/>
    <property type="evidence" value="ECO:0007669"/>
    <property type="project" value="UniProtKB-SubCell"/>
</dbReference>
<evidence type="ECO:0000256" key="4">
    <source>
        <dbReference type="ARBA" id="ARBA00022729"/>
    </source>
</evidence>
<dbReference type="InterPro" id="IPR013210">
    <property type="entry name" value="LRR_N_plant-typ"/>
</dbReference>
<dbReference type="Pfam" id="PF08263">
    <property type="entry name" value="LRRNT_2"/>
    <property type="match status" value="1"/>
</dbReference>
<keyword evidence="9" id="KW-0325">Glycoprotein</keyword>
<name>V4N7N0_EUTSA</name>
<dbReference type="InterPro" id="IPR046956">
    <property type="entry name" value="RLP23-like"/>
</dbReference>
<evidence type="ECO:0000256" key="2">
    <source>
        <dbReference type="ARBA" id="ARBA00022614"/>
    </source>
</evidence>
<feature type="chain" id="PRO_5004723306" description="Leucine-rich repeat-containing N-terminal plant-type domain-containing protein" evidence="11">
    <location>
        <begin position="26"/>
        <end position="248"/>
    </location>
</feature>
<dbReference type="InterPro" id="IPR001611">
    <property type="entry name" value="Leu-rich_rpt"/>
</dbReference>
<keyword evidence="4 11" id="KW-0732">Signal</keyword>
<dbReference type="SUPFAM" id="SSF52058">
    <property type="entry name" value="L domain-like"/>
    <property type="match status" value="1"/>
</dbReference>
<dbReference type="AlphaFoldDB" id="V4N7N0"/>
<evidence type="ECO:0000256" key="1">
    <source>
        <dbReference type="ARBA" id="ARBA00004479"/>
    </source>
</evidence>
<accession>V4N7N0</accession>
<gene>
    <name evidence="13" type="ORF">EUTSA_v10015945mg</name>
</gene>
<keyword evidence="2" id="KW-0433">Leucine-rich repeat</keyword>
<evidence type="ECO:0000256" key="10">
    <source>
        <dbReference type="SAM" id="Phobius"/>
    </source>
</evidence>
<dbReference type="Gene3D" id="3.80.10.10">
    <property type="entry name" value="Ribonuclease Inhibitor"/>
    <property type="match status" value="1"/>
</dbReference>
<keyword evidence="5" id="KW-0677">Repeat</keyword>
<feature type="transmembrane region" description="Helical" evidence="10">
    <location>
        <begin position="226"/>
        <end position="247"/>
    </location>
</feature>
<proteinExistence type="predicted"/>
<dbReference type="PANTHER" id="PTHR48063">
    <property type="entry name" value="LRR RECEPTOR-LIKE KINASE"/>
    <property type="match status" value="1"/>
</dbReference>
<dbReference type="PANTHER" id="PTHR48063:SF93">
    <property type="entry name" value="LEUCINE-RICH REPEAT-CONTAINING N-TERMINAL PLANT-TYPE DOMAIN-CONTAINING PROTEIN"/>
    <property type="match status" value="1"/>
</dbReference>
<sequence length="248" mass="26783">MSIITVVATCLWFLLVSSFTGANEANVNCLKSIISQVEDPNGYLSNWQFRNQTVGFICKFCGVTCWHDDENRVLSIRLPGYGLKGEFPLGIELCQDLTGLDLSRNNFSGTLPSNISDLITLATILDLSHNQFSGEMPVGLSNISFLNSLLLQQNQFTGRLPPQLGSLTRLTKFSVADNLLTGPVPIFSETTSRIGVESFANNPSLCGQPLEACVDRSGEMIRLGKIGAAIGAALFAPVGAGLGWFFLN</sequence>
<feature type="signal peptide" evidence="11">
    <location>
        <begin position="1"/>
        <end position="25"/>
    </location>
</feature>
<feature type="non-terminal residue" evidence="13">
    <location>
        <position position="248"/>
    </location>
</feature>
<keyword evidence="3 10" id="KW-0812">Transmembrane</keyword>
<evidence type="ECO:0000313" key="13">
    <source>
        <dbReference type="EMBL" id="ESQ41661.1"/>
    </source>
</evidence>
<evidence type="ECO:0000259" key="12">
    <source>
        <dbReference type="Pfam" id="PF08263"/>
    </source>
</evidence>
<dbReference type="FunFam" id="3.80.10.10:FF:000400">
    <property type="entry name" value="Nuclear pore complex protein NUP107"/>
    <property type="match status" value="1"/>
</dbReference>
<organism evidence="13 14">
    <name type="scientific">Eutrema salsugineum</name>
    <name type="common">Saltwater cress</name>
    <name type="synonym">Sisymbrium salsugineum</name>
    <dbReference type="NCBI Taxonomy" id="72664"/>
    <lineage>
        <taxon>Eukaryota</taxon>
        <taxon>Viridiplantae</taxon>
        <taxon>Streptophyta</taxon>
        <taxon>Embryophyta</taxon>
        <taxon>Tracheophyta</taxon>
        <taxon>Spermatophyta</taxon>
        <taxon>Magnoliopsida</taxon>
        <taxon>eudicotyledons</taxon>
        <taxon>Gunneridae</taxon>
        <taxon>Pentapetalae</taxon>
        <taxon>rosids</taxon>
        <taxon>malvids</taxon>
        <taxon>Brassicales</taxon>
        <taxon>Brassicaceae</taxon>
        <taxon>Eutremeae</taxon>
        <taxon>Eutrema</taxon>
    </lineage>
</organism>
<dbReference type="OMA" id="HVRIHIR"/>